<dbReference type="InterPro" id="IPR016181">
    <property type="entry name" value="Acyl_CoA_acyltransferase"/>
</dbReference>
<accession>A0A1A5YB98</accession>
<gene>
    <name evidence="2" type="ORF">A7K91_09115</name>
</gene>
<dbReference type="RefSeq" id="WP_068686763.1">
    <property type="nucleotide sequence ID" value="NZ_LYPA01000076.1"/>
</dbReference>
<dbReference type="OrthoDB" id="3172674at2"/>
<evidence type="ECO:0000313" key="3">
    <source>
        <dbReference type="Proteomes" id="UP000092024"/>
    </source>
</evidence>
<dbReference type="InterPro" id="IPR000182">
    <property type="entry name" value="GNAT_dom"/>
</dbReference>
<feature type="domain" description="N-acetyltransferase" evidence="1">
    <location>
        <begin position="1"/>
        <end position="156"/>
    </location>
</feature>
<dbReference type="STRING" id="1844972.A7K91_09115"/>
<proteinExistence type="predicted"/>
<keyword evidence="3" id="KW-1185">Reference proteome</keyword>
<dbReference type="Proteomes" id="UP000092024">
    <property type="component" value="Unassembled WGS sequence"/>
</dbReference>
<dbReference type="Pfam" id="PF00583">
    <property type="entry name" value="Acetyltransf_1"/>
    <property type="match status" value="1"/>
</dbReference>
<dbReference type="PROSITE" id="PS51186">
    <property type="entry name" value="GNAT"/>
    <property type="match status" value="1"/>
</dbReference>
<dbReference type="CDD" id="cd04301">
    <property type="entry name" value="NAT_SF"/>
    <property type="match status" value="1"/>
</dbReference>
<sequence length="255" mass="28958">MDTFQLVEVNKANLNNEGCYCCRSKNTSLGYRNKNEWLESNFDKGLTYVKIMEGGKPAGFIEYVPIESSSRVVYGENYMVIHCLWVQVAGKGYASALISRCLDDARALGMDGVIVLTNPDTSWTPGKAVFLKNGFIEVAQAPYQFELLVYAFRQAPEPYFPNDWEKRLAPYDQLTVLRTWQCPFIDAASQNMAEAAKKLDMPVNIVELTTREQLLRLAPTPYGVYGVVFNRQLVAFHRLTVHSAFKRLNMLQKSK</sequence>
<comment type="caution">
    <text evidence="2">The sequence shown here is derived from an EMBL/GenBank/DDBJ whole genome shotgun (WGS) entry which is preliminary data.</text>
</comment>
<reference evidence="2 3" key="1">
    <citation type="submission" date="2016-05" db="EMBL/GenBank/DDBJ databases">
        <title>Paenibacillus oryzae. sp. nov., isolated from the rice root.</title>
        <authorList>
            <person name="Zhang J."/>
            <person name="Zhang X."/>
        </authorList>
    </citation>
    <scope>NUCLEOTIDE SEQUENCE [LARGE SCALE GENOMIC DNA]</scope>
    <source>
        <strain evidence="2 3">1DrF-4</strain>
    </source>
</reference>
<keyword evidence="2" id="KW-0808">Transferase</keyword>
<name>A0A1A5YB98_9BACL</name>
<evidence type="ECO:0000259" key="1">
    <source>
        <dbReference type="PROSITE" id="PS51186"/>
    </source>
</evidence>
<dbReference type="AlphaFoldDB" id="A0A1A5YB98"/>
<dbReference type="EMBL" id="LYPA01000076">
    <property type="protein sequence ID" value="OBR62881.1"/>
    <property type="molecule type" value="Genomic_DNA"/>
</dbReference>
<protein>
    <submittedName>
        <fullName evidence="2">GCN5 family acetyltransferase</fullName>
    </submittedName>
</protein>
<dbReference type="GO" id="GO:0016747">
    <property type="term" value="F:acyltransferase activity, transferring groups other than amino-acyl groups"/>
    <property type="evidence" value="ECO:0007669"/>
    <property type="project" value="InterPro"/>
</dbReference>
<dbReference type="SUPFAM" id="SSF55729">
    <property type="entry name" value="Acyl-CoA N-acyltransferases (Nat)"/>
    <property type="match status" value="1"/>
</dbReference>
<organism evidence="2 3">
    <name type="scientific">Paenibacillus oryzae</name>
    <dbReference type="NCBI Taxonomy" id="1844972"/>
    <lineage>
        <taxon>Bacteria</taxon>
        <taxon>Bacillati</taxon>
        <taxon>Bacillota</taxon>
        <taxon>Bacilli</taxon>
        <taxon>Bacillales</taxon>
        <taxon>Paenibacillaceae</taxon>
        <taxon>Paenibacillus</taxon>
    </lineage>
</organism>
<evidence type="ECO:0000313" key="2">
    <source>
        <dbReference type="EMBL" id="OBR62881.1"/>
    </source>
</evidence>
<dbReference type="Gene3D" id="3.40.630.30">
    <property type="match status" value="1"/>
</dbReference>